<name>A0A2M8KTZ5_9BACT</name>
<dbReference type="InterPro" id="IPR004477">
    <property type="entry name" value="ComEC_N"/>
</dbReference>
<feature type="transmembrane region" description="Helical" evidence="1">
    <location>
        <begin position="68"/>
        <end position="87"/>
    </location>
</feature>
<dbReference type="Pfam" id="PF03772">
    <property type="entry name" value="Competence"/>
    <property type="match status" value="1"/>
</dbReference>
<keyword evidence="1" id="KW-0812">Transmembrane</keyword>
<organism evidence="3 4">
    <name type="scientific">Candidatus Roizmanbacteria bacterium CG10_big_fil_rev_8_21_14_0_10_45_7</name>
    <dbReference type="NCBI Taxonomy" id="1974854"/>
    <lineage>
        <taxon>Bacteria</taxon>
        <taxon>Candidatus Roizmaniibacteriota</taxon>
    </lineage>
</organism>
<comment type="caution">
    <text evidence="3">The sequence shown here is derived from an EMBL/GenBank/DDBJ whole genome shotgun (WGS) entry which is preliminary data.</text>
</comment>
<dbReference type="AlphaFoldDB" id="A0A2M8KTZ5"/>
<accession>A0A2M8KTZ5</accession>
<sequence length="89" mass="9644">MNPGDLLVRVLPGDQGALAAALVWGQKQYLTPELYTLFKQAGVLHLAVLSGQNITLVSECLRSICSSLSLKITSVLTIFISMLYLILLP</sequence>
<dbReference type="Proteomes" id="UP000231569">
    <property type="component" value="Unassembled WGS sequence"/>
</dbReference>
<feature type="non-terminal residue" evidence="3">
    <location>
        <position position="89"/>
    </location>
</feature>
<proteinExistence type="predicted"/>
<evidence type="ECO:0000313" key="4">
    <source>
        <dbReference type="Proteomes" id="UP000231569"/>
    </source>
</evidence>
<evidence type="ECO:0000256" key="1">
    <source>
        <dbReference type="SAM" id="Phobius"/>
    </source>
</evidence>
<gene>
    <name evidence="3" type="ORF">COU89_03530</name>
</gene>
<keyword evidence="1" id="KW-0472">Membrane</keyword>
<reference evidence="4" key="1">
    <citation type="submission" date="2017-09" db="EMBL/GenBank/DDBJ databases">
        <title>Depth-based differentiation of microbial function through sediment-hosted aquifers and enrichment of novel symbionts in the deep terrestrial subsurface.</title>
        <authorList>
            <person name="Probst A.J."/>
            <person name="Ladd B."/>
            <person name="Jarett J.K."/>
            <person name="Geller-Mcgrath D.E."/>
            <person name="Sieber C.M.K."/>
            <person name="Emerson J.B."/>
            <person name="Anantharaman K."/>
            <person name="Thomas B.C."/>
            <person name="Malmstrom R."/>
            <person name="Stieglmeier M."/>
            <person name="Klingl A."/>
            <person name="Woyke T."/>
            <person name="Ryan C.M."/>
            <person name="Banfield J.F."/>
        </authorList>
    </citation>
    <scope>NUCLEOTIDE SEQUENCE [LARGE SCALE GENOMIC DNA]</scope>
</reference>
<keyword evidence="1" id="KW-1133">Transmembrane helix</keyword>
<evidence type="ECO:0000259" key="2">
    <source>
        <dbReference type="Pfam" id="PF03772"/>
    </source>
</evidence>
<dbReference type="EMBL" id="PFEE01000073">
    <property type="protein sequence ID" value="PJE63394.1"/>
    <property type="molecule type" value="Genomic_DNA"/>
</dbReference>
<protein>
    <recommendedName>
        <fullName evidence="2">ComEC/Rec2-related protein domain-containing protein</fullName>
    </recommendedName>
</protein>
<feature type="domain" description="ComEC/Rec2-related protein" evidence="2">
    <location>
        <begin position="22"/>
        <end position="87"/>
    </location>
</feature>
<evidence type="ECO:0000313" key="3">
    <source>
        <dbReference type="EMBL" id="PJE63394.1"/>
    </source>
</evidence>